<accession>A0ABM1A0D5</accession>
<feature type="domain" description="GST N-terminal" evidence="2">
    <location>
        <begin position="126"/>
        <end position="203"/>
    </location>
</feature>
<dbReference type="SUPFAM" id="SSF47616">
    <property type="entry name" value="GST C-terminal domain-like"/>
    <property type="match status" value="1"/>
</dbReference>
<feature type="domain" description="GST C-terminal" evidence="3">
    <location>
        <begin position="205"/>
        <end position="332"/>
    </location>
</feature>
<evidence type="ECO:0000313" key="6">
    <source>
        <dbReference type="RefSeq" id="XP_012938258.1"/>
    </source>
</evidence>
<dbReference type="InterPro" id="IPR050213">
    <property type="entry name" value="GST_superfamily"/>
</dbReference>
<dbReference type="Pfam" id="PF14497">
    <property type="entry name" value="GST_C_3"/>
    <property type="match status" value="1"/>
</dbReference>
<dbReference type="PANTHER" id="PTHR11571:SF150">
    <property type="entry name" value="GLUTATHIONE S-TRANSFERASE"/>
    <property type="match status" value="1"/>
</dbReference>
<evidence type="ECO:0000313" key="5">
    <source>
        <dbReference type="RefSeq" id="XP_012938257.1"/>
    </source>
</evidence>
<name>A0ABM1A0D5_APLCA</name>
<evidence type="ECO:0000259" key="2">
    <source>
        <dbReference type="PROSITE" id="PS50404"/>
    </source>
</evidence>
<dbReference type="GeneID" id="101853318"/>
<organism evidence="4 5">
    <name type="scientific">Aplysia californica</name>
    <name type="common">California sea hare</name>
    <dbReference type="NCBI Taxonomy" id="6500"/>
    <lineage>
        <taxon>Eukaryota</taxon>
        <taxon>Metazoa</taxon>
        <taxon>Spiralia</taxon>
        <taxon>Lophotrochozoa</taxon>
        <taxon>Mollusca</taxon>
        <taxon>Gastropoda</taxon>
        <taxon>Heterobranchia</taxon>
        <taxon>Euthyneura</taxon>
        <taxon>Tectipleura</taxon>
        <taxon>Aplysiida</taxon>
        <taxon>Aplysioidea</taxon>
        <taxon>Aplysiidae</taxon>
        <taxon>Aplysia</taxon>
    </lineage>
</organism>
<dbReference type="InterPro" id="IPR004045">
    <property type="entry name" value="Glutathione_S-Trfase_N"/>
</dbReference>
<dbReference type="RefSeq" id="XP_012938258.1">
    <property type="nucleotide sequence ID" value="XM_013082804.2"/>
</dbReference>
<dbReference type="PROSITE" id="PS50405">
    <property type="entry name" value="GST_CTER"/>
    <property type="match status" value="1"/>
</dbReference>
<sequence length="332" mass="37732">MRRRRSYQKKRPQAENEEETTSLNDRVGSTSRLQLAIVLPGAYVEWSGSGGQNTALSHLWEVRRRFSVRTAEFGEDASDKEFGENKTPRYSDDMFTHMKMEIAAEKAAREFIAQKIKEDSAEWARAPYQLVSFEGKGQAELIRLVLIVAGQKYEDVRVAEDEWEEMKDTTPYGALPILVKCNVKWGEASAIVRTLAKKFLLLGSTNDDHLITEATFERLRRLQLDHKKAIKWATSGEKNKERLEWAKSQLTHVILPEAFKEWEAQILSSPGPFIITNGMTVADIAIMDFVDQCSTNLVITPILADFPAVSDLLTLVRRNPRLQAYLDGRAVK</sequence>
<dbReference type="Gene3D" id="3.40.30.10">
    <property type="entry name" value="Glutaredoxin"/>
    <property type="match status" value="1"/>
</dbReference>
<dbReference type="InterPro" id="IPR036282">
    <property type="entry name" value="Glutathione-S-Trfase_C_sf"/>
</dbReference>
<dbReference type="CDD" id="cd03039">
    <property type="entry name" value="GST_N_Sigma_like"/>
    <property type="match status" value="1"/>
</dbReference>
<evidence type="ECO:0000259" key="3">
    <source>
        <dbReference type="PROSITE" id="PS50405"/>
    </source>
</evidence>
<proteinExistence type="predicted"/>
<dbReference type="PROSITE" id="PS50404">
    <property type="entry name" value="GST_NTER"/>
    <property type="match status" value="1"/>
</dbReference>
<feature type="region of interest" description="Disordered" evidence="1">
    <location>
        <begin position="1"/>
        <end position="26"/>
    </location>
</feature>
<dbReference type="InterPro" id="IPR004046">
    <property type="entry name" value="GST_C"/>
</dbReference>
<protein>
    <submittedName>
        <fullName evidence="5 6">Glutathione S-transferase class-mu 28 kDa isozyme isoform X1</fullName>
    </submittedName>
</protein>
<evidence type="ECO:0000256" key="1">
    <source>
        <dbReference type="SAM" id="MobiDB-lite"/>
    </source>
</evidence>
<keyword evidence="4" id="KW-1185">Reference proteome</keyword>
<evidence type="ECO:0000313" key="4">
    <source>
        <dbReference type="Proteomes" id="UP000694888"/>
    </source>
</evidence>
<gene>
    <name evidence="5 6" type="primary">LOC101853318</name>
</gene>
<dbReference type="InterPro" id="IPR010987">
    <property type="entry name" value="Glutathione-S-Trfase_C-like"/>
</dbReference>
<reference evidence="5 6" key="1">
    <citation type="submission" date="2025-05" db="UniProtKB">
        <authorList>
            <consortium name="RefSeq"/>
        </authorList>
    </citation>
    <scope>IDENTIFICATION</scope>
</reference>
<dbReference type="Proteomes" id="UP000694888">
    <property type="component" value="Unplaced"/>
</dbReference>
<dbReference type="InterPro" id="IPR036249">
    <property type="entry name" value="Thioredoxin-like_sf"/>
</dbReference>
<dbReference type="Gene3D" id="1.20.1050.10">
    <property type="match status" value="1"/>
</dbReference>
<feature type="compositionally biased region" description="Basic residues" evidence="1">
    <location>
        <begin position="1"/>
        <end position="11"/>
    </location>
</feature>
<dbReference type="PANTHER" id="PTHR11571">
    <property type="entry name" value="GLUTATHIONE S-TRANSFERASE"/>
    <property type="match status" value="1"/>
</dbReference>
<dbReference type="SUPFAM" id="SSF52833">
    <property type="entry name" value="Thioredoxin-like"/>
    <property type="match status" value="1"/>
</dbReference>
<dbReference type="RefSeq" id="XP_012938257.1">
    <property type="nucleotide sequence ID" value="XM_013082803.2"/>
</dbReference>